<dbReference type="OrthoDB" id="4138121at2759"/>
<dbReference type="Proteomes" id="UP000236664">
    <property type="component" value="Unassembled WGS sequence"/>
</dbReference>
<evidence type="ECO:0000313" key="3">
    <source>
        <dbReference type="EMBL" id="PNP76463.1"/>
    </source>
</evidence>
<keyword evidence="4" id="KW-1185">Reference proteome</keyword>
<evidence type="ECO:0000256" key="2">
    <source>
        <dbReference type="SAM" id="MobiDB-lite"/>
    </source>
</evidence>
<sequence>MNAQHQQCEQAASDNIKETVWKAMDQWFAENQVKLSSRQKDLQADSPQNLKTDVQLEPDNTDHRAQVEQLTQKLKLADLELEGWKRKVQETESRAGRLRSIIVSSDEKPILDGEIQKLFSDVRKGVQMIASRLYSKSGTFQNATTENSKEFFEDVKDLTPESQRDAIHTELFISIQSHFFPNDVGGCTIGHLDPNVHKQLAATEQSLIQAVTASHPDGSGQATLSGWSRATFKCIDLLRDESDGPASYAVGLYEFFKPAETDDIQEQEKGRRRLRKVCDKANELGNLMRRAKDTFQVFTVEEDLPFADWQDVVEELRCNGKRNSSGLKVIDGCLFGGLKKISNDYPTKPILLERAMVLTRFSSAAK</sequence>
<keyword evidence="1" id="KW-0175">Coiled coil</keyword>
<feature type="region of interest" description="Disordered" evidence="2">
    <location>
        <begin position="37"/>
        <end position="58"/>
    </location>
</feature>
<organism evidence="3 4">
    <name type="scientific">Gibberella nygamai</name>
    <name type="common">Bean root rot disease fungus</name>
    <name type="synonym">Fusarium nygamai</name>
    <dbReference type="NCBI Taxonomy" id="42673"/>
    <lineage>
        <taxon>Eukaryota</taxon>
        <taxon>Fungi</taxon>
        <taxon>Dikarya</taxon>
        <taxon>Ascomycota</taxon>
        <taxon>Pezizomycotina</taxon>
        <taxon>Sordariomycetes</taxon>
        <taxon>Hypocreomycetidae</taxon>
        <taxon>Hypocreales</taxon>
        <taxon>Nectriaceae</taxon>
        <taxon>Fusarium</taxon>
        <taxon>Fusarium fujikuroi species complex</taxon>
    </lineage>
</organism>
<gene>
    <name evidence="3" type="ORF">FNYG_10201</name>
</gene>
<protein>
    <submittedName>
        <fullName evidence="3">Uncharacterized protein</fullName>
    </submittedName>
</protein>
<name>A0A2K0W2G1_GIBNY</name>
<evidence type="ECO:0000256" key="1">
    <source>
        <dbReference type="SAM" id="Coils"/>
    </source>
</evidence>
<comment type="caution">
    <text evidence="3">The sequence shown here is derived from an EMBL/GenBank/DDBJ whole genome shotgun (WGS) entry which is preliminary data.</text>
</comment>
<proteinExistence type="predicted"/>
<accession>A0A2K0W2G1</accession>
<dbReference type="AlphaFoldDB" id="A0A2K0W2G1"/>
<evidence type="ECO:0000313" key="4">
    <source>
        <dbReference type="Proteomes" id="UP000236664"/>
    </source>
</evidence>
<dbReference type="EMBL" id="MTQA01000146">
    <property type="protein sequence ID" value="PNP76463.1"/>
    <property type="molecule type" value="Genomic_DNA"/>
</dbReference>
<feature type="coiled-coil region" evidence="1">
    <location>
        <begin position="60"/>
        <end position="94"/>
    </location>
</feature>
<reference evidence="3 4" key="1">
    <citation type="submission" date="2017-06" db="EMBL/GenBank/DDBJ databases">
        <title>Genome of Fusarium nygamai isolate CS10214.</title>
        <authorList>
            <person name="Gardiner D.M."/>
            <person name="Obanor F."/>
            <person name="Kazan K."/>
        </authorList>
    </citation>
    <scope>NUCLEOTIDE SEQUENCE [LARGE SCALE GENOMIC DNA]</scope>
    <source>
        <strain evidence="3 4">CS10214</strain>
    </source>
</reference>